<dbReference type="AlphaFoldDB" id="A0A1I6HQU2"/>
<dbReference type="GO" id="GO:0004175">
    <property type="term" value="F:endopeptidase activity"/>
    <property type="evidence" value="ECO:0007669"/>
    <property type="project" value="UniProtKB-ARBA"/>
</dbReference>
<keyword evidence="1" id="KW-0812">Transmembrane</keyword>
<gene>
    <name evidence="3" type="ORF">SAMN04487947_2347</name>
</gene>
<evidence type="ECO:0000313" key="4">
    <source>
        <dbReference type="Proteomes" id="UP000198531"/>
    </source>
</evidence>
<evidence type="ECO:0000256" key="1">
    <source>
        <dbReference type="SAM" id="Phobius"/>
    </source>
</evidence>
<dbReference type="Proteomes" id="UP000198531">
    <property type="component" value="Unassembled WGS sequence"/>
</dbReference>
<dbReference type="PANTHER" id="PTHR39430">
    <property type="entry name" value="MEMBRANE-ASSOCIATED PROTEASE-RELATED"/>
    <property type="match status" value="1"/>
</dbReference>
<evidence type="ECO:0000313" key="3">
    <source>
        <dbReference type="EMBL" id="SFR56861.1"/>
    </source>
</evidence>
<protein>
    <recommendedName>
        <fullName evidence="2">CAAX prenyl protease 2/Lysostaphin resistance protein A-like domain-containing protein</fullName>
    </recommendedName>
</protein>
<dbReference type="STRING" id="553469.SAMN04487947_2347"/>
<dbReference type="PANTHER" id="PTHR39430:SF1">
    <property type="entry name" value="PROTEASE"/>
    <property type="match status" value="1"/>
</dbReference>
<sequence>MRAFLPLVLTFLALAVVQTAIRARFEHPAREPLELLGLSAILVAGVLVSARLVDRRPVSEYGLSLGRRWWKSFAVAGGVGTAVNAGALAVSVGAGWASVTGYVQSPGVLSFLPATAVTFALVAVAASWEEFVFRAAMLKNVAEGAESTLGRVPAVVVGVLLSSLVFAALHGGKVDDPAQYGYYLEAGLLFGTVYALTGDLSLPVGFHVFYNYTQGLFGLGVSQATPELVALELVGPAAWVGEEGLVHVVFAAVGGALLVAYVRWRDGPLRVRDRLTRWTPTTARGGNPDDRREPSAE</sequence>
<feature type="transmembrane region" description="Helical" evidence="1">
    <location>
        <begin position="35"/>
        <end position="53"/>
    </location>
</feature>
<organism evidence="3 4">
    <name type="scientific">Halogeometricum rufum</name>
    <dbReference type="NCBI Taxonomy" id="553469"/>
    <lineage>
        <taxon>Archaea</taxon>
        <taxon>Methanobacteriati</taxon>
        <taxon>Methanobacteriota</taxon>
        <taxon>Stenosarchaea group</taxon>
        <taxon>Halobacteria</taxon>
        <taxon>Halobacteriales</taxon>
        <taxon>Haloferacaceae</taxon>
        <taxon>Halogeometricum</taxon>
    </lineage>
</organism>
<keyword evidence="1" id="KW-0472">Membrane</keyword>
<feature type="transmembrane region" description="Helical" evidence="1">
    <location>
        <begin position="73"/>
        <end position="96"/>
    </location>
</feature>
<dbReference type="OrthoDB" id="331240at2157"/>
<dbReference type="EMBL" id="FOYT01000002">
    <property type="protein sequence ID" value="SFR56861.1"/>
    <property type="molecule type" value="Genomic_DNA"/>
</dbReference>
<keyword evidence="4" id="KW-1185">Reference proteome</keyword>
<keyword evidence="1" id="KW-1133">Transmembrane helix</keyword>
<name>A0A1I6HQU2_9EURY</name>
<dbReference type="GO" id="GO:0080120">
    <property type="term" value="P:CAAX-box protein maturation"/>
    <property type="evidence" value="ECO:0007669"/>
    <property type="project" value="UniProtKB-ARBA"/>
</dbReference>
<feature type="transmembrane region" description="Helical" evidence="1">
    <location>
        <begin position="180"/>
        <end position="197"/>
    </location>
</feature>
<dbReference type="RefSeq" id="WP_218156434.1">
    <property type="nucleotide sequence ID" value="NZ_FOYT01000002.1"/>
</dbReference>
<evidence type="ECO:0000259" key="2">
    <source>
        <dbReference type="Pfam" id="PF02517"/>
    </source>
</evidence>
<feature type="transmembrane region" description="Helical" evidence="1">
    <location>
        <begin position="149"/>
        <end position="168"/>
    </location>
</feature>
<dbReference type="Pfam" id="PF02517">
    <property type="entry name" value="Rce1-like"/>
    <property type="match status" value="1"/>
</dbReference>
<feature type="domain" description="CAAX prenyl protease 2/Lysostaphin resistance protein A-like" evidence="2">
    <location>
        <begin position="115"/>
        <end position="212"/>
    </location>
</feature>
<accession>A0A1I6HQU2</accession>
<feature type="transmembrane region" description="Helical" evidence="1">
    <location>
        <begin position="108"/>
        <end position="128"/>
    </location>
</feature>
<dbReference type="InterPro" id="IPR003675">
    <property type="entry name" value="Rce1/LyrA-like_dom"/>
</dbReference>
<feature type="transmembrane region" description="Helical" evidence="1">
    <location>
        <begin position="244"/>
        <end position="264"/>
    </location>
</feature>
<proteinExistence type="predicted"/>
<reference evidence="4" key="1">
    <citation type="submission" date="2016-10" db="EMBL/GenBank/DDBJ databases">
        <authorList>
            <person name="Varghese N."/>
            <person name="Submissions S."/>
        </authorList>
    </citation>
    <scope>NUCLEOTIDE SEQUENCE [LARGE SCALE GENOMIC DNA]</scope>
    <source>
        <strain evidence="4">CGMCC 1.7736</strain>
    </source>
</reference>